<evidence type="ECO:0000313" key="2">
    <source>
        <dbReference type="Proteomes" id="UP000825935"/>
    </source>
</evidence>
<evidence type="ECO:0000313" key="1">
    <source>
        <dbReference type="EMBL" id="KAH7286792.1"/>
    </source>
</evidence>
<dbReference type="Proteomes" id="UP000825935">
    <property type="component" value="Chromosome 32"/>
</dbReference>
<reference evidence="1" key="1">
    <citation type="submission" date="2021-08" db="EMBL/GenBank/DDBJ databases">
        <title>WGS assembly of Ceratopteris richardii.</title>
        <authorList>
            <person name="Marchant D.B."/>
            <person name="Chen G."/>
            <person name="Jenkins J."/>
            <person name="Shu S."/>
            <person name="Leebens-Mack J."/>
            <person name="Grimwood J."/>
            <person name="Schmutz J."/>
            <person name="Soltis P."/>
            <person name="Soltis D."/>
            <person name="Chen Z.-H."/>
        </authorList>
    </citation>
    <scope>NUCLEOTIDE SEQUENCE</scope>
    <source>
        <strain evidence="1">Whitten #5841</strain>
        <tissue evidence="1">Leaf</tissue>
    </source>
</reference>
<comment type="caution">
    <text evidence="1">The sequence shown here is derived from an EMBL/GenBank/DDBJ whole genome shotgun (WGS) entry which is preliminary data.</text>
</comment>
<sequence>MQIEFQHADQKGSEAPVGSVIFGSFKFIVKTNGLRKAFFGWVEAALHRCVVFPLAGYIPQGREWIVVVLAAGRLTLEGRGGKERIYLRGLSLLRGARKVDNKSQLFGPGYFWQYPPQRRKQGGNFRIGGLL</sequence>
<organism evidence="1 2">
    <name type="scientific">Ceratopteris richardii</name>
    <name type="common">Triangle waterfern</name>
    <dbReference type="NCBI Taxonomy" id="49495"/>
    <lineage>
        <taxon>Eukaryota</taxon>
        <taxon>Viridiplantae</taxon>
        <taxon>Streptophyta</taxon>
        <taxon>Embryophyta</taxon>
        <taxon>Tracheophyta</taxon>
        <taxon>Polypodiopsida</taxon>
        <taxon>Polypodiidae</taxon>
        <taxon>Polypodiales</taxon>
        <taxon>Pteridineae</taxon>
        <taxon>Pteridaceae</taxon>
        <taxon>Parkerioideae</taxon>
        <taxon>Ceratopteris</taxon>
    </lineage>
</organism>
<dbReference type="AlphaFoldDB" id="A0A8T2QRJ6"/>
<proteinExistence type="predicted"/>
<name>A0A8T2QRJ6_CERRI</name>
<keyword evidence="2" id="KW-1185">Reference proteome</keyword>
<dbReference type="EMBL" id="CM035437">
    <property type="protein sequence ID" value="KAH7286792.1"/>
    <property type="molecule type" value="Genomic_DNA"/>
</dbReference>
<accession>A0A8T2QRJ6</accession>
<gene>
    <name evidence="1" type="ORF">KP509_32G023100</name>
</gene>
<protein>
    <submittedName>
        <fullName evidence="1">Uncharacterized protein</fullName>
    </submittedName>
</protein>